<dbReference type="Pfam" id="PF13568">
    <property type="entry name" value="OMP_b-brl_2"/>
    <property type="match status" value="1"/>
</dbReference>
<gene>
    <name evidence="2" type="ORF">QQ020_25240</name>
</gene>
<evidence type="ECO:0000259" key="1">
    <source>
        <dbReference type="Pfam" id="PF13568"/>
    </source>
</evidence>
<evidence type="ECO:0000313" key="2">
    <source>
        <dbReference type="EMBL" id="MDN5215409.1"/>
    </source>
</evidence>
<feature type="domain" description="Outer membrane protein beta-barrel" evidence="1">
    <location>
        <begin position="16"/>
        <end position="180"/>
    </location>
</feature>
<dbReference type="Proteomes" id="UP001172083">
    <property type="component" value="Unassembled WGS sequence"/>
</dbReference>
<reference evidence="2" key="1">
    <citation type="submission" date="2023-06" db="EMBL/GenBank/DDBJ databases">
        <title>Genomic of Agaribacillus aureum.</title>
        <authorList>
            <person name="Wang G."/>
        </authorList>
    </citation>
    <scope>NUCLEOTIDE SEQUENCE</scope>
    <source>
        <strain evidence="2">BMA12</strain>
    </source>
</reference>
<sequence>MITLLLSGIAIAKGHAQFTKNLKYGVGVGPNLSTLSGDSQGDNSYVPGVTAGFYTQKPLDNGVILETGLYYANVGSKSTSQFYDEVTFEEREQKERYTLSYLNVPFVARYHVSENVSVFAGPQISFLVGAKKKVEYGDEKDKRNAKDEFKTAAVSLSVGASYEFSSGDRVQLTVNPGLSNNTKSEGDYPGYGGNKGRVNALIIAWFCPLFGGAE</sequence>
<dbReference type="EMBL" id="JAUJEB010000006">
    <property type="protein sequence ID" value="MDN5215409.1"/>
    <property type="molecule type" value="Genomic_DNA"/>
</dbReference>
<dbReference type="SUPFAM" id="SSF103515">
    <property type="entry name" value="Autotransporter"/>
    <property type="match status" value="1"/>
</dbReference>
<organism evidence="2 3">
    <name type="scientific">Agaribacillus aureus</name>
    <dbReference type="NCBI Taxonomy" id="3051825"/>
    <lineage>
        <taxon>Bacteria</taxon>
        <taxon>Pseudomonadati</taxon>
        <taxon>Bacteroidota</taxon>
        <taxon>Cytophagia</taxon>
        <taxon>Cytophagales</taxon>
        <taxon>Splendidivirgaceae</taxon>
        <taxon>Agaribacillus</taxon>
    </lineage>
</organism>
<keyword evidence="3" id="KW-1185">Reference proteome</keyword>
<comment type="caution">
    <text evidence="2">The sequence shown here is derived from an EMBL/GenBank/DDBJ whole genome shotgun (WGS) entry which is preliminary data.</text>
</comment>
<protein>
    <submittedName>
        <fullName evidence="2">Porin family protein</fullName>
    </submittedName>
</protein>
<proteinExistence type="predicted"/>
<accession>A0ABT8LCA9</accession>
<dbReference type="Gene3D" id="2.40.160.60">
    <property type="entry name" value="Outer membrane protein transport protein (OMPP1/FadL/TodX)"/>
    <property type="match status" value="1"/>
</dbReference>
<dbReference type="InterPro" id="IPR036709">
    <property type="entry name" value="Autotransporte_beta_dom_sf"/>
</dbReference>
<evidence type="ECO:0000313" key="3">
    <source>
        <dbReference type="Proteomes" id="UP001172083"/>
    </source>
</evidence>
<name>A0ABT8LCA9_9BACT</name>
<dbReference type="RefSeq" id="WP_346760742.1">
    <property type="nucleotide sequence ID" value="NZ_JAUJEB010000006.1"/>
</dbReference>
<dbReference type="InterPro" id="IPR025665">
    <property type="entry name" value="Beta-barrel_OMP_2"/>
</dbReference>